<evidence type="ECO:0000259" key="5">
    <source>
        <dbReference type="Pfam" id="PF13649"/>
    </source>
</evidence>
<feature type="binding site" evidence="3 4">
    <location>
        <position position="51"/>
    </location>
    <ligand>
        <name>S-adenosyl-L-methionine</name>
        <dbReference type="ChEBI" id="CHEBI:59789"/>
    </ligand>
</feature>
<dbReference type="CDD" id="cd02440">
    <property type="entry name" value="AdoMet_MTases"/>
    <property type="match status" value="1"/>
</dbReference>
<comment type="function">
    <text evidence="3">Catalyzes the conversion of S-adenosyl-L-methionine (SAM) to carboxy-S-adenosyl-L-methionine (Cx-SAM).</text>
</comment>
<feature type="binding site" evidence="3 4">
    <location>
        <begin position="129"/>
        <end position="130"/>
    </location>
    <ligand>
        <name>S-adenosyl-L-methionine</name>
        <dbReference type="ChEBI" id="CHEBI:59789"/>
    </ligand>
</feature>
<dbReference type="GO" id="GO:0002098">
    <property type="term" value="P:tRNA wobble uridine modification"/>
    <property type="evidence" value="ECO:0007669"/>
    <property type="project" value="InterPro"/>
</dbReference>
<organism evidence="6 7">
    <name type="scientific">Shewanella gelidii</name>
    <dbReference type="NCBI Taxonomy" id="1642821"/>
    <lineage>
        <taxon>Bacteria</taxon>
        <taxon>Pseudomonadati</taxon>
        <taxon>Pseudomonadota</taxon>
        <taxon>Gammaproteobacteria</taxon>
        <taxon>Alteromonadales</taxon>
        <taxon>Shewanellaceae</taxon>
        <taxon>Shewanella</taxon>
    </lineage>
</organism>
<keyword evidence="2 3" id="KW-0949">S-adenosyl-L-methionine</keyword>
<dbReference type="Gene3D" id="3.40.50.150">
    <property type="entry name" value="Vaccinia Virus protein VP39"/>
    <property type="match status" value="1"/>
</dbReference>
<feature type="domain" description="Methyltransferase" evidence="5">
    <location>
        <begin position="72"/>
        <end position="170"/>
    </location>
</feature>
<dbReference type="InterPro" id="IPR005271">
    <property type="entry name" value="CmoA"/>
</dbReference>
<feature type="binding site" evidence="3 4">
    <location>
        <begin position="76"/>
        <end position="78"/>
    </location>
    <ligand>
        <name>S-adenosyl-L-methionine</name>
        <dbReference type="ChEBI" id="CHEBI:59789"/>
    </ligand>
</feature>
<accession>A0A917NBN3</accession>
<dbReference type="GO" id="GO:0016743">
    <property type="term" value="F:carboxyl- or carbamoyltransferase activity"/>
    <property type="evidence" value="ECO:0007669"/>
    <property type="project" value="UniProtKB-UniRule"/>
</dbReference>
<proteinExistence type="inferred from homology"/>
<dbReference type="PANTHER" id="PTHR43861:SF2">
    <property type="entry name" value="CARBOXY-S-ADENOSYL-L-METHIONINE SYNTHASE"/>
    <property type="match status" value="1"/>
</dbReference>
<keyword evidence="1 3" id="KW-0808">Transferase</keyword>
<reference evidence="6" key="2">
    <citation type="submission" date="2020-09" db="EMBL/GenBank/DDBJ databases">
        <authorList>
            <person name="Sun Q."/>
            <person name="Ohkuma M."/>
        </authorList>
    </citation>
    <scope>NUCLEOTIDE SEQUENCE</scope>
    <source>
        <strain evidence="6">JCM 30804</strain>
    </source>
</reference>
<name>A0A917NBN3_9GAMM</name>
<dbReference type="HAMAP" id="MF_01589">
    <property type="entry name" value="Cx_SAM_synthase"/>
    <property type="match status" value="1"/>
</dbReference>
<comment type="similarity">
    <text evidence="3">Belongs to the class I-like SAM-binding methyltransferase superfamily. Cx-SAM synthase family.</text>
</comment>
<sequence>MADYVFNYYPQMNPSQDTIYAQASEHIQDFKFDAQVAGVFNDMIRRSVPGYAQIINTLGDIAKQYVQPHTQVYDLGCSLGAATLSIRRQIDDRQCQIVAVDNSQSMIERCQQNIDAYVSETQVNLVCADIRDIEINNASMVVLNFTLQFLSPQDREQLMAKIYRGLNPGGILVLSEKLRFEDEPIQDLLDGLHLNFKRANGYSELEISQKRSALENVMKPDTYPTHEQRLKAQGFRHVSLWFQCFNFASMVAIK</sequence>
<dbReference type="PIRSF" id="PIRSF006325">
    <property type="entry name" value="MeTrfase_bac"/>
    <property type="match status" value="1"/>
</dbReference>
<evidence type="ECO:0000256" key="4">
    <source>
        <dbReference type="PIRSR" id="PIRSR006325-1"/>
    </source>
</evidence>
<dbReference type="Pfam" id="PF13649">
    <property type="entry name" value="Methyltransf_25"/>
    <property type="match status" value="1"/>
</dbReference>
<gene>
    <name evidence="3 6" type="primary">cmoA</name>
    <name evidence="6" type="ORF">GCM10009332_22910</name>
</gene>
<evidence type="ECO:0000256" key="3">
    <source>
        <dbReference type="HAMAP-Rule" id="MF_01589"/>
    </source>
</evidence>
<dbReference type="SUPFAM" id="SSF53335">
    <property type="entry name" value="S-adenosyl-L-methionine-dependent methyltransferases"/>
    <property type="match status" value="1"/>
</dbReference>
<protein>
    <recommendedName>
        <fullName evidence="3">Carboxy-S-adenosyl-L-methionine synthase</fullName>
        <shortName evidence="3">Cx-SAM synthase</shortName>
        <ecNumber evidence="3">2.1.3.-</ecNumber>
    </recommendedName>
</protein>
<dbReference type="PANTHER" id="PTHR43861">
    <property type="entry name" value="TRANS-ACONITATE 2-METHYLTRANSFERASE-RELATED"/>
    <property type="match status" value="1"/>
</dbReference>
<dbReference type="AlphaFoldDB" id="A0A917NBN3"/>
<evidence type="ECO:0000313" key="6">
    <source>
        <dbReference type="EMBL" id="GGI84987.1"/>
    </source>
</evidence>
<comment type="subunit">
    <text evidence="3">Homodimer.</text>
</comment>
<comment type="catalytic activity">
    <reaction evidence="3">
        <text>prephenate + S-adenosyl-L-methionine = carboxy-S-adenosyl-L-methionine + 3-phenylpyruvate + H2O</text>
        <dbReference type="Rhea" id="RHEA:51692"/>
        <dbReference type="ChEBI" id="CHEBI:15377"/>
        <dbReference type="ChEBI" id="CHEBI:18005"/>
        <dbReference type="ChEBI" id="CHEBI:29934"/>
        <dbReference type="ChEBI" id="CHEBI:59789"/>
        <dbReference type="ChEBI" id="CHEBI:134278"/>
    </reaction>
</comment>
<dbReference type="InterPro" id="IPR029063">
    <property type="entry name" value="SAM-dependent_MTases_sf"/>
</dbReference>
<dbReference type="Proteomes" id="UP000613743">
    <property type="component" value="Unassembled WGS sequence"/>
</dbReference>
<dbReference type="GO" id="GO:1904047">
    <property type="term" value="F:S-adenosyl-L-methionine binding"/>
    <property type="evidence" value="ECO:0007669"/>
    <property type="project" value="UniProtKB-UniRule"/>
</dbReference>
<evidence type="ECO:0000313" key="7">
    <source>
        <dbReference type="Proteomes" id="UP000613743"/>
    </source>
</evidence>
<feature type="binding site" evidence="3">
    <location>
        <position position="211"/>
    </location>
    <ligand>
        <name>S-adenosyl-L-methionine</name>
        <dbReference type="ChEBI" id="CHEBI:59789"/>
    </ligand>
</feature>
<dbReference type="EMBL" id="BMPZ01000006">
    <property type="protein sequence ID" value="GGI84987.1"/>
    <property type="molecule type" value="Genomic_DNA"/>
</dbReference>
<reference evidence="6" key="1">
    <citation type="journal article" date="2014" name="Int. J. Syst. Evol. Microbiol.">
        <title>Complete genome sequence of Corynebacterium casei LMG S-19264T (=DSM 44701T), isolated from a smear-ripened cheese.</title>
        <authorList>
            <consortium name="US DOE Joint Genome Institute (JGI-PGF)"/>
            <person name="Walter F."/>
            <person name="Albersmeier A."/>
            <person name="Kalinowski J."/>
            <person name="Ruckert C."/>
        </authorList>
    </citation>
    <scope>NUCLEOTIDE SEQUENCE</scope>
    <source>
        <strain evidence="6">JCM 30804</strain>
    </source>
</reference>
<dbReference type="NCBIfam" id="TIGR00740">
    <property type="entry name" value="carboxy-S-adenosyl-L-methionine synthase CmoA"/>
    <property type="match status" value="1"/>
</dbReference>
<evidence type="ECO:0000256" key="2">
    <source>
        <dbReference type="ARBA" id="ARBA00022691"/>
    </source>
</evidence>
<dbReference type="NCBIfam" id="NF011995">
    <property type="entry name" value="PRK15451.1"/>
    <property type="match status" value="1"/>
</dbReference>
<dbReference type="EC" id="2.1.3.-" evidence="3"/>
<dbReference type="InterPro" id="IPR041698">
    <property type="entry name" value="Methyltransf_25"/>
</dbReference>
<evidence type="ECO:0000256" key="1">
    <source>
        <dbReference type="ARBA" id="ARBA00022679"/>
    </source>
</evidence>
<comment type="caution">
    <text evidence="6">The sequence shown here is derived from an EMBL/GenBank/DDBJ whole genome shotgun (WGS) entry which is preliminary data.</text>
</comment>
<feature type="binding site" evidence="3 4">
    <location>
        <begin position="101"/>
        <end position="102"/>
    </location>
    <ligand>
        <name>S-adenosyl-L-methionine</name>
        <dbReference type="ChEBI" id="CHEBI:59789"/>
    </ligand>
</feature>
<keyword evidence="7" id="KW-1185">Reference proteome</keyword>
<feature type="binding site" evidence="3 4">
    <location>
        <position position="144"/>
    </location>
    <ligand>
        <name>S-adenosyl-L-methionine</name>
        <dbReference type="ChEBI" id="CHEBI:59789"/>
    </ligand>
</feature>